<dbReference type="AlphaFoldDB" id="A0A2P8QZ54"/>
<dbReference type="RefSeq" id="WP_106872090.1">
    <property type="nucleotide sequence ID" value="NZ_CP053841.1"/>
</dbReference>
<name>A0A2P8QZ54_9BACT</name>
<dbReference type="EMBL" id="PDHH01000006">
    <property type="protein sequence ID" value="PSM51534.1"/>
    <property type="molecule type" value="Genomic_DNA"/>
</dbReference>
<evidence type="ECO:0000313" key="1">
    <source>
        <dbReference type="EMBL" id="PSM51534.1"/>
    </source>
</evidence>
<sequence>MAIKFKKDIIFIENKNKYLTNISFSGSSSDILKDFILSFVSSQKQLINHELNLRKYKKIIFQDGKVLEYRDENILKISVSTNNWFNIMNNIPKFTIESLLNIRFKIDQNKQYRNKSDFEKANKYLDELEVKVEELNKCFNINIFLTQTLFVPLELIVDKNQDRDFINILQKLVVIKMNLDNILDIYDYSKSLCKS</sequence>
<keyword evidence="2" id="KW-1185">Reference proteome</keyword>
<organism evidence="1 2">
    <name type="scientific">Campylobacter blaseri</name>
    <dbReference type="NCBI Taxonomy" id="2042961"/>
    <lineage>
        <taxon>Bacteria</taxon>
        <taxon>Pseudomonadati</taxon>
        <taxon>Campylobacterota</taxon>
        <taxon>Epsilonproteobacteria</taxon>
        <taxon>Campylobacterales</taxon>
        <taxon>Campylobacteraceae</taxon>
        <taxon>Campylobacter</taxon>
    </lineage>
</organism>
<reference evidence="2" key="1">
    <citation type="submission" date="2017-10" db="EMBL/GenBank/DDBJ databases">
        <title>Campylobacter species from seals.</title>
        <authorList>
            <person name="Gilbert M.J."/>
            <person name="Zomer A.L."/>
            <person name="Timmerman A.J."/>
            <person name="Duim B."/>
            <person name="Wagenaar J.A."/>
        </authorList>
    </citation>
    <scope>NUCLEOTIDE SEQUENCE [LARGE SCALE GENOMIC DNA]</scope>
    <source>
        <strain evidence="2">17S00004-5</strain>
    </source>
</reference>
<proteinExistence type="predicted"/>
<protein>
    <submittedName>
        <fullName evidence="1">Uncharacterized protein</fullName>
    </submittedName>
</protein>
<gene>
    <name evidence="1" type="ORF">CQ405_06975</name>
</gene>
<comment type="caution">
    <text evidence="1">The sequence shown here is derived from an EMBL/GenBank/DDBJ whole genome shotgun (WGS) entry which is preliminary data.</text>
</comment>
<accession>A0A2P8QZ54</accession>
<dbReference type="OrthoDB" id="5366157at2"/>
<dbReference type="Proteomes" id="UP000240535">
    <property type="component" value="Unassembled WGS sequence"/>
</dbReference>
<evidence type="ECO:0000313" key="2">
    <source>
        <dbReference type="Proteomes" id="UP000240535"/>
    </source>
</evidence>